<evidence type="ECO:0000256" key="9">
    <source>
        <dbReference type="ARBA" id="ARBA00034247"/>
    </source>
</evidence>
<dbReference type="PANTHER" id="PTHR45138:SF9">
    <property type="entry name" value="DIGUANYLATE CYCLASE DGCM-RELATED"/>
    <property type="match status" value="1"/>
</dbReference>
<evidence type="ECO:0000259" key="13">
    <source>
        <dbReference type="PROSITE" id="PS50887"/>
    </source>
</evidence>
<keyword evidence="7" id="KW-0067">ATP-binding</keyword>
<dbReference type="Gene3D" id="3.30.450.20">
    <property type="entry name" value="PAS domain"/>
    <property type="match status" value="3"/>
</dbReference>
<comment type="subcellular location">
    <subcellularLocation>
        <location evidence="1">Cell inner membrane</location>
    </subcellularLocation>
</comment>
<feature type="domain" description="GGDEF" evidence="13">
    <location>
        <begin position="511"/>
        <end position="635"/>
    </location>
</feature>
<sequence>MPVVKIGILNGCMIYKQIKYFIVTILLIGITPVFYFWGLYHTELNAIQYQRQNTAKHQLNFSQKEIYSIASELGTSLKLLSDNRMLLQFIQDPSTKNRALLESLWSLTATNYSYISQIRFIGIDGKEISRLDEQNSQIRITSIHQLQDKSQRDYFLYAQALEADELGFFGIDLEVEHGEVVLPPSPSLRIFTPVEVGDERKGYLFFNLNIYEIVSQLEDSLEGGDIVEFVNEEGYYLASKDTNKTLGHLISERKKYNLSIENPKLWESIKSQNSGVYSDKESAYSFIKVEFDGDFASRSFYLILSSPNTLTVTNLDHKLTFIIYESIMAMIVIIFISVLIARYIAKHRTTSLESQLALAALNGMSAIVITDKNNRIIKVNEEFTRLSGWEEHEVLGLLPSIFKSGKHKKSFYSSMWETIQADGLWEGEITNKRKDGTLLTEILRIQAICNYDGKMEYFIASFVDITARKELENCLRELSEKDMLTQCWNRRKFESEFLAIVDEERTKSNVGKSCLAIVDIDHFKRINDEYGHDVGDKVITQVGRILNSESRESDFVSRIGGEEFAIIFPNTTLKEADVILNRLRVAINLYDGAKITISGGLTDICTNSESSYKRADLALYESKTSGRNQISCFTSAEMEQIA</sequence>
<dbReference type="NCBIfam" id="TIGR00229">
    <property type="entry name" value="sensory_box"/>
    <property type="match status" value="1"/>
</dbReference>
<dbReference type="PROSITE" id="PS50887">
    <property type="entry name" value="GGDEF"/>
    <property type="match status" value="1"/>
</dbReference>
<comment type="catalytic activity">
    <reaction evidence="9">
        <text>2 GTP = 3',3'-c-di-GMP + 2 diphosphate</text>
        <dbReference type="Rhea" id="RHEA:24898"/>
        <dbReference type="ChEBI" id="CHEBI:33019"/>
        <dbReference type="ChEBI" id="CHEBI:37565"/>
        <dbReference type="ChEBI" id="CHEBI:58805"/>
        <dbReference type="EC" id="2.7.7.65"/>
    </reaction>
</comment>
<dbReference type="PROSITE" id="PS50112">
    <property type="entry name" value="PAS"/>
    <property type="match status" value="1"/>
</dbReference>
<accession>A0ABQ6AKE4</accession>
<evidence type="ECO:0000256" key="10">
    <source>
        <dbReference type="SAM" id="Phobius"/>
    </source>
</evidence>
<dbReference type="Pfam" id="PF21623">
    <property type="entry name" value="HK_sensor_dom_bact"/>
    <property type="match status" value="1"/>
</dbReference>
<evidence type="ECO:0000256" key="4">
    <source>
        <dbReference type="ARBA" id="ARBA00022679"/>
    </source>
</evidence>
<keyword evidence="3" id="KW-0597">Phosphoprotein</keyword>
<dbReference type="PANTHER" id="PTHR45138">
    <property type="entry name" value="REGULATORY COMPONENTS OF SENSORY TRANSDUCTION SYSTEM"/>
    <property type="match status" value="1"/>
</dbReference>
<dbReference type="PROSITE" id="PS50113">
    <property type="entry name" value="PAC"/>
    <property type="match status" value="1"/>
</dbReference>
<proteinExistence type="predicted"/>
<feature type="transmembrane region" description="Helical" evidence="10">
    <location>
        <begin position="321"/>
        <end position="345"/>
    </location>
</feature>
<feature type="transmembrane region" description="Helical" evidence="10">
    <location>
        <begin position="20"/>
        <end position="40"/>
    </location>
</feature>
<keyword evidence="4" id="KW-0808">Transferase</keyword>
<gene>
    <name evidence="14" type="primary">mifA</name>
    <name evidence="14" type="ORF">GCM10007855_21060</name>
</gene>
<evidence type="ECO:0000313" key="15">
    <source>
        <dbReference type="Proteomes" id="UP001156660"/>
    </source>
</evidence>
<evidence type="ECO:0000259" key="12">
    <source>
        <dbReference type="PROSITE" id="PS50113"/>
    </source>
</evidence>
<evidence type="ECO:0000256" key="7">
    <source>
        <dbReference type="ARBA" id="ARBA00022840"/>
    </source>
</evidence>
<dbReference type="InterPro" id="IPR050469">
    <property type="entry name" value="Diguanylate_Cyclase"/>
</dbReference>
<evidence type="ECO:0000256" key="8">
    <source>
        <dbReference type="ARBA" id="ARBA00023012"/>
    </source>
</evidence>
<evidence type="ECO:0000313" key="14">
    <source>
        <dbReference type="EMBL" id="GLR75232.1"/>
    </source>
</evidence>
<feature type="domain" description="PAC" evidence="12">
    <location>
        <begin position="425"/>
        <end position="477"/>
    </location>
</feature>
<dbReference type="InterPro" id="IPR000700">
    <property type="entry name" value="PAS-assoc_C"/>
</dbReference>
<keyword evidence="8" id="KW-0902">Two-component regulatory system</keyword>
<dbReference type="InterPro" id="IPR048760">
    <property type="entry name" value="VP0354-like_sensor_dom"/>
</dbReference>
<dbReference type="Pfam" id="PF13426">
    <property type="entry name" value="PAS_9"/>
    <property type="match status" value="1"/>
</dbReference>
<dbReference type="SUPFAM" id="SSF55073">
    <property type="entry name" value="Nucleotide cyclase"/>
    <property type="match status" value="1"/>
</dbReference>
<evidence type="ECO:0000256" key="2">
    <source>
        <dbReference type="ARBA" id="ARBA00012528"/>
    </source>
</evidence>
<evidence type="ECO:0000256" key="6">
    <source>
        <dbReference type="ARBA" id="ARBA00022777"/>
    </source>
</evidence>
<dbReference type="InterPro" id="IPR029151">
    <property type="entry name" value="Sensor-like_sf"/>
</dbReference>
<dbReference type="InterPro" id="IPR000014">
    <property type="entry name" value="PAS"/>
</dbReference>
<name>A0ABQ6AKE4_9GAMM</name>
<dbReference type="EMBL" id="BSOU01000005">
    <property type="protein sequence ID" value="GLR75232.1"/>
    <property type="molecule type" value="Genomic_DNA"/>
</dbReference>
<evidence type="ECO:0000256" key="1">
    <source>
        <dbReference type="ARBA" id="ARBA00004533"/>
    </source>
</evidence>
<dbReference type="Gene3D" id="3.30.70.270">
    <property type="match status" value="1"/>
</dbReference>
<reference evidence="15" key="1">
    <citation type="journal article" date="2019" name="Int. J. Syst. Evol. Microbiol.">
        <title>The Global Catalogue of Microorganisms (GCM) 10K type strain sequencing project: providing services to taxonomists for standard genome sequencing and annotation.</title>
        <authorList>
            <consortium name="The Broad Institute Genomics Platform"/>
            <consortium name="The Broad Institute Genome Sequencing Center for Infectious Disease"/>
            <person name="Wu L."/>
            <person name="Ma J."/>
        </authorList>
    </citation>
    <scope>NUCLEOTIDE SEQUENCE [LARGE SCALE GENOMIC DNA]</scope>
    <source>
        <strain evidence="15">NBRC 105001</strain>
    </source>
</reference>
<dbReference type="InterPro" id="IPR000160">
    <property type="entry name" value="GGDEF_dom"/>
</dbReference>
<organism evidence="14 15">
    <name type="scientific">Aliivibrio sifiae</name>
    <dbReference type="NCBI Taxonomy" id="566293"/>
    <lineage>
        <taxon>Bacteria</taxon>
        <taxon>Pseudomonadati</taxon>
        <taxon>Pseudomonadota</taxon>
        <taxon>Gammaproteobacteria</taxon>
        <taxon>Vibrionales</taxon>
        <taxon>Vibrionaceae</taxon>
        <taxon>Aliivibrio</taxon>
    </lineage>
</organism>
<evidence type="ECO:0000256" key="3">
    <source>
        <dbReference type="ARBA" id="ARBA00022553"/>
    </source>
</evidence>
<feature type="domain" description="PAS" evidence="11">
    <location>
        <begin position="352"/>
        <end position="396"/>
    </location>
</feature>
<dbReference type="SMART" id="SM00086">
    <property type="entry name" value="PAC"/>
    <property type="match status" value="1"/>
</dbReference>
<evidence type="ECO:0000256" key="5">
    <source>
        <dbReference type="ARBA" id="ARBA00022741"/>
    </source>
</evidence>
<keyword evidence="5" id="KW-0547">Nucleotide-binding</keyword>
<dbReference type="NCBIfam" id="TIGR00254">
    <property type="entry name" value="GGDEF"/>
    <property type="match status" value="1"/>
</dbReference>
<dbReference type="SUPFAM" id="SSF103190">
    <property type="entry name" value="Sensory domain-like"/>
    <property type="match status" value="2"/>
</dbReference>
<keyword evidence="6" id="KW-0418">Kinase</keyword>
<protein>
    <recommendedName>
        <fullName evidence="2">diguanylate cyclase</fullName>
        <ecNumber evidence="2">2.7.7.65</ecNumber>
    </recommendedName>
</protein>
<keyword evidence="10" id="KW-0472">Membrane</keyword>
<dbReference type="InterPro" id="IPR001610">
    <property type="entry name" value="PAC"/>
</dbReference>
<dbReference type="SUPFAM" id="SSF55785">
    <property type="entry name" value="PYP-like sensor domain (PAS domain)"/>
    <property type="match status" value="1"/>
</dbReference>
<dbReference type="CDD" id="cd00130">
    <property type="entry name" value="PAS"/>
    <property type="match status" value="1"/>
</dbReference>
<dbReference type="Pfam" id="PF00990">
    <property type="entry name" value="GGDEF"/>
    <property type="match status" value="1"/>
</dbReference>
<keyword evidence="10" id="KW-1133">Transmembrane helix</keyword>
<dbReference type="InterPro" id="IPR029787">
    <property type="entry name" value="Nucleotide_cyclase"/>
</dbReference>
<dbReference type="InterPro" id="IPR043128">
    <property type="entry name" value="Rev_trsase/Diguanyl_cyclase"/>
</dbReference>
<dbReference type="CDD" id="cd01949">
    <property type="entry name" value="GGDEF"/>
    <property type="match status" value="1"/>
</dbReference>
<keyword evidence="15" id="KW-1185">Reference proteome</keyword>
<dbReference type="Proteomes" id="UP001156660">
    <property type="component" value="Unassembled WGS sequence"/>
</dbReference>
<dbReference type="SMART" id="SM00267">
    <property type="entry name" value="GGDEF"/>
    <property type="match status" value="1"/>
</dbReference>
<dbReference type="EC" id="2.7.7.65" evidence="2"/>
<comment type="caution">
    <text evidence="14">The sequence shown here is derived from an EMBL/GenBank/DDBJ whole genome shotgun (WGS) entry which is preliminary data.</text>
</comment>
<keyword evidence="10" id="KW-0812">Transmembrane</keyword>
<evidence type="ECO:0000259" key="11">
    <source>
        <dbReference type="PROSITE" id="PS50112"/>
    </source>
</evidence>
<dbReference type="InterPro" id="IPR035965">
    <property type="entry name" value="PAS-like_dom_sf"/>
</dbReference>